<keyword evidence="2" id="KW-1185">Reference proteome</keyword>
<dbReference type="EMBL" id="CP127294">
    <property type="protein sequence ID" value="WIX76642.1"/>
    <property type="molecule type" value="Genomic_DNA"/>
</dbReference>
<name>A0A9Y2IAS7_9PSEU</name>
<accession>A0A9Y2IAS7</accession>
<dbReference type="KEGG" id="acab:QRX50_35035"/>
<evidence type="ECO:0000313" key="2">
    <source>
        <dbReference type="Proteomes" id="UP001236014"/>
    </source>
</evidence>
<evidence type="ECO:0000313" key="1">
    <source>
        <dbReference type="EMBL" id="WIX76642.1"/>
    </source>
</evidence>
<organism evidence="1 2">
    <name type="scientific">Amycolatopsis carbonis</name>
    <dbReference type="NCBI Taxonomy" id="715471"/>
    <lineage>
        <taxon>Bacteria</taxon>
        <taxon>Bacillati</taxon>
        <taxon>Actinomycetota</taxon>
        <taxon>Actinomycetes</taxon>
        <taxon>Pseudonocardiales</taxon>
        <taxon>Pseudonocardiaceae</taxon>
        <taxon>Amycolatopsis</taxon>
    </lineage>
</organism>
<reference evidence="1 2" key="1">
    <citation type="submission" date="2023-06" db="EMBL/GenBank/DDBJ databases">
        <authorList>
            <person name="Oyuntsetseg B."/>
            <person name="Kim S.B."/>
        </authorList>
    </citation>
    <scope>NUCLEOTIDE SEQUENCE [LARGE SCALE GENOMIC DNA]</scope>
    <source>
        <strain evidence="1 2">2-15</strain>
    </source>
</reference>
<sequence length="88" mass="9588">MATPTPSMIARRLLYALNDKIRDDSEPELLLQLGTLAAQVAIAERLAGIEVPRRRHRRPHTRQLAVDLSNVSGGVCGAHVRRRGVAGA</sequence>
<gene>
    <name evidence="1" type="ORF">QRX50_35035</name>
</gene>
<dbReference type="RefSeq" id="WP_285967390.1">
    <property type="nucleotide sequence ID" value="NZ_CP127294.1"/>
</dbReference>
<dbReference type="AlphaFoldDB" id="A0A9Y2IAS7"/>
<dbReference type="Proteomes" id="UP001236014">
    <property type="component" value="Chromosome"/>
</dbReference>
<proteinExistence type="predicted"/>
<protein>
    <submittedName>
        <fullName evidence="1">Uncharacterized protein</fullName>
    </submittedName>
</protein>